<protein>
    <submittedName>
        <fullName evidence="2">Uncharacterized protein</fullName>
    </submittedName>
</protein>
<keyword evidence="3" id="KW-1185">Reference proteome</keyword>
<keyword evidence="1" id="KW-0812">Transmembrane</keyword>
<evidence type="ECO:0000313" key="3">
    <source>
        <dbReference type="Proteomes" id="UP001498476"/>
    </source>
</evidence>
<organism evidence="2 3">
    <name type="scientific">Neonectria punicea</name>
    <dbReference type="NCBI Taxonomy" id="979145"/>
    <lineage>
        <taxon>Eukaryota</taxon>
        <taxon>Fungi</taxon>
        <taxon>Dikarya</taxon>
        <taxon>Ascomycota</taxon>
        <taxon>Pezizomycotina</taxon>
        <taxon>Sordariomycetes</taxon>
        <taxon>Hypocreomycetidae</taxon>
        <taxon>Hypocreales</taxon>
        <taxon>Nectriaceae</taxon>
        <taxon>Neonectria</taxon>
    </lineage>
</organism>
<sequence length="550" mass="60493">MVGFWLCGLAFSLGHHAYYASLDGKLATNQEWVIRYGTGLSFLVKACYVASLSIAIKQLVWALVRHAASSIKAIDALFSITTDVTSLFVGEVWRQTPKLVAIAIVLWLLPLAAIVTPASISVSTAEVVSTRTCEIPVLDFDKKFDWTWKSPQMALANFNETQQIDPDFPNGDEDPWETHIPAGYSYAGPSPFIEKLLRRVFIGGQILDTPSICGPNCTYNASVPGLGYRCFVVPSDSFEARRVNRSLANSGLAAVYHAVLLVDRGVSGMVSQQERRENGTLELSLEYFVCEPRRVVYDLTFSFVNNIRTIEYGEEVVVGQVSWPTFPSNGSLSVSYARTNFWAYQGLADVLGQHIKGSMWLPIGGGTTSSTTLSYTSLVGQQTAEGNPNQTVFQALYWPKLQFRTQLRELVRNVSISLLAEPSVHVYSTVIGNCSVSDSSGRWTYDSVSLWIAYGSLCFVGLVGIWIGAMAIYFNGCTSDVSFSRILCTTRNGALDQVAAGSRFGAHPLVEELQKTRLQFGEISDENHAGFGLEQQVVAFERGKCEERLS</sequence>
<dbReference type="PANTHER" id="PTHR35041:SF3">
    <property type="entry name" value="FORMYLMETHIONINE DEFORMYLASE-LIKE PROTEIN"/>
    <property type="match status" value="1"/>
</dbReference>
<proteinExistence type="predicted"/>
<name>A0ABR1GJE9_9HYPO</name>
<evidence type="ECO:0000256" key="1">
    <source>
        <dbReference type="SAM" id="Phobius"/>
    </source>
</evidence>
<feature type="transmembrane region" description="Helical" evidence="1">
    <location>
        <begin position="41"/>
        <end position="64"/>
    </location>
</feature>
<accession>A0ABR1GJE9</accession>
<dbReference type="EMBL" id="JAZAVJ010000354">
    <property type="protein sequence ID" value="KAK7398281.1"/>
    <property type="molecule type" value="Genomic_DNA"/>
</dbReference>
<reference evidence="2 3" key="1">
    <citation type="journal article" date="2025" name="Microbiol. Resour. Announc.">
        <title>Draft genome sequences for Neonectria magnoliae and Neonectria punicea, canker pathogens of Liriodendron tulipifera and Acer saccharum in West Virginia.</title>
        <authorList>
            <person name="Petronek H.M."/>
            <person name="Kasson M.T."/>
            <person name="Metheny A.M."/>
            <person name="Stauder C.M."/>
            <person name="Lovett B."/>
            <person name="Lynch S.C."/>
            <person name="Garnas J.R."/>
            <person name="Kasson L.R."/>
            <person name="Stajich J.E."/>
        </authorList>
    </citation>
    <scope>NUCLEOTIDE SEQUENCE [LARGE SCALE GENOMIC DNA]</scope>
    <source>
        <strain evidence="2 3">NRRL 64653</strain>
    </source>
</reference>
<keyword evidence="1" id="KW-1133">Transmembrane helix</keyword>
<dbReference type="PANTHER" id="PTHR35041">
    <property type="entry name" value="MEDIATOR OF RNA POLYMERASE II TRANSCRIPTION SUBUNIT 1"/>
    <property type="match status" value="1"/>
</dbReference>
<keyword evidence="1" id="KW-0472">Membrane</keyword>
<feature type="transmembrane region" description="Helical" evidence="1">
    <location>
        <begin position="76"/>
        <end position="93"/>
    </location>
</feature>
<evidence type="ECO:0000313" key="2">
    <source>
        <dbReference type="EMBL" id="KAK7398281.1"/>
    </source>
</evidence>
<comment type="caution">
    <text evidence="2">The sequence shown here is derived from an EMBL/GenBank/DDBJ whole genome shotgun (WGS) entry which is preliminary data.</text>
</comment>
<feature type="transmembrane region" description="Helical" evidence="1">
    <location>
        <begin position="99"/>
        <end position="122"/>
    </location>
</feature>
<feature type="transmembrane region" description="Helical" evidence="1">
    <location>
        <begin position="451"/>
        <end position="474"/>
    </location>
</feature>
<gene>
    <name evidence="2" type="ORF">QQX98_012339</name>
</gene>
<dbReference type="Proteomes" id="UP001498476">
    <property type="component" value="Unassembled WGS sequence"/>
</dbReference>